<dbReference type="SUPFAM" id="SSF75304">
    <property type="entry name" value="Amidase signature (AS) enzymes"/>
    <property type="match status" value="1"/>
</dbReference>
<gene>
    <name evidence="3" type="ORF">PZN02_005863</name>
</gene>
<reference evidence="3 4" key="1">
    <citation type="submission" date="2023-03" db="EMBL/GenBank/DDBJ databases">
        <authorList>
            <person name="Kaur S."/>
            <person name="Espinosa-Saiz D."/>
            <person name="Velazquez E."/>
            <person name="Menendez E."/>
            <person name="diCenzo G.C."/>
        </authorList>
    </citation>
    <scope>NUCLEOTIDE SEQUENCE [LARGE SCALE GENOMIC DNA]</scope>
    <source>
        <strain evidence="3 4">LMG 24692</strain>
        <plasmid evidence="3 4">unnamed</plasmid>
    </source>
</reference>
<dbReference type="Gene3D" id="3.90.1300.10">
    <property type="entry name" value="Amidase signature (AS) domain"/>
    <property type="match status" value="1"/>
</dbReference>
<evidence type="ECO:0000259" key="2">
    <source>
        <dbReference type="Pfam" id="PF01425"/>
    </source>
</evidence>
<dbReference type="InterPro" id="IPR000120">
    <property type="entry name" value="Amidase"/>
</dbReference>
<feature type="region of interest" description="Disordered" evidence="1">
    <location>
        <begin position="1"/>
        <end position="21"/>
    </location>
</feature>
<proteinExistence type="predicted"/>
<sequence>MSDKSYDKADTGKRSGISGRAISKKSGATVAGLTMGRMELPASAHLTTTSEPDEIVMMDALALSRTIARRDVSCVEVMTAYLKHIHRINPQVNAIIALADDAALLKEAEERDEQLHRGEYLGWMHGFPQAIKEGTDTKGFPTTSGSPIFADRIADSDSPVVARIKAAGALVIGKTNAPEFGLGSQTYNPVWGTTGCAYDPSKTCGGSSGGAASALALRMLPVADGGDYMGSLRNPAAFNNVLGYRPSWGLIPDDSRFIAQLGVGGPMGRTVNDIAALLSVMAGPSKAASLEIDGNSSIFRLPLERDLRGARIAWVGDYNGYLATEPGILDLCRKSFAAFESLGATVEEAVPDYSLSALFDTFMTWRGLSQLRRYDLWADPVTRAKLKPELAWELERASKLTAVDIYNADQERKAWYAAVVKMFDRYDYIVAPSAQVFPFDKNVHWPSEINGRQMDTYHRWMETVAPWSLTGLPVMGMPVGFNEAGLPAGIQLIGKDDRGVLQMAYAYEQVTGWVQKRLPPLLNTTWL</sequence>
<geneLocation type="plasmid" evidence="3 4">
    <name>unnamed</name>
</geneLocation>
<accession>A0ABY8DRN3</accession>
<dbReference type="PANTHER" id="PTHR11895">
    <property type="entry name" value="TRANSAMIDASE"/>
    <property type="match status" value="1"/>
</dbReference>
<feature type="domain" description="Amidase" evidence="2">
    <location>
        <begin position="76"/>
        <end position="495"/>
    </location>
</feature>
<keyword evidence="3" id="KW-0614">Plasmid</keyword>
<evidence type="ECO:0000256" key="1">
    <source>
        <dbReference type="SAM" id="MobiDB-lite"/>
    </source>
</evidence>
<dbReference type="Proteomes" id="UP001229355">
    <property type="component" value="Plasmid unnamed"/>
</dbReference>
<protein>
    <submittedName>
        <fullName evidence="3">Amidase</fullName>
    </submittedName>
</protein>
<evidence type="ECO:0000313" key="3">
    <source>
        <dbReference type="EMBL" id="WEX91601.1"/>
    </source>
</evidence>
<feature type="compositionally biased region" description="Basic and acidic residues" evidence="1">
    <location>
        <begin position="1"/>
        <end position="13"/>
    </location>
</feature>
<dbReference type="InterPro" id="IPR023631">
    <property type="entry name" value="Amidase_dom"/>
</dbReference>
<keyword evidence="4" id="KW-1185">Reference proteome</keyword>
<dbReference type="EMBL" id="CP120375">
    <property type="protein sequence ID" value="WEX91601.1"/>
    <property type="molecule type" value="Genomic_DNA"/>
</dbReference>
<dbReference type="Pfam" id="PF01425">
    <property type="entry name" value="Amidase"/>
    <property type="match status" value="1"/>
</dbReference>
<dbReference type="InterPro" id="IPR036928">
    <property type="entry name" value="AS_sf"/>
</dbReference>
<evidence type="ECO:0000313" key="4">
    <source>
        <dbReference type="Proteomes" id="UP001229355"/>
    </source>
</evidence>
<dbReference type="NCBIfam" id="NF005686">
    <property type="entry name" value="PRK07486.1"/>
    <property type="match status" value="1"/>
</dbReference>
<name>A0ABY8DRN3_9HYPH</name>
<dbReference type="PANTHER" id="PTHR11895:SF76">
    <property type="entry name" value="INDOLEACETAMIDE HYDROLASE"/>
    <property type="match status" value="1"/>
</dbReference>
<organism evidence="3 4">
    <name type="scientific">Sinorhizobium garamanticum</name>
    <dbReference type="NCBI Taxonomy" id="680247"/>
    <lineage>
        <taxon>Bacteria</taxon>
        <taxon>Pseudomonadati</taxon>
        <taxon>Pseudomonadota</taxon>
        <taxon>Alphaproteobacteria</taxon>
        <taxon>Hyphomicrobiales</taxon>
        <taxon>Rhizobiaceae</taxon>
        <taxon>Sinorhizobium/Ensifer group</taxon>
        <taxon>Sinorhizobium</taxon>
    </lineage>
</organism>